<dbReference type="AlphaFoldDB" id="A0AAV7MER1"/>
<name>A0AAV7MER1_PLEWA</name>
<accession>A0AAV7MER1</accession>
<dbReference type="EMBL" id="JANPWB010000014">
    <property type="protein sequence ID" value="KAJ1100967.1"/>
    <property type="molecule type" value="Genomic_DNA"/>
</dbReference>
<reference evidence="1" key="1">
    <citation type="journal article" date="2022" name="bioRxiv">
        <title>Sequencing and chromosome-scale assembly of the giantPleurodeles waltlgenome.</title>
        <authorList>
            <person name="Brown T."/>
            <person name="Elewa A."/>
            <person name="Iarovenko S."/>
            <person name="Subramanian E."/>
            <person name="Araus A.J."/>
            <person name="Petzold A."/>
            <person name="Susuki M."/>
            <person name="Suzuki K.-i.T."/>
            <person name="Hayashi T."/>
            <person name="Toyoda A."/>
            <person name="Oliveira C."/>
            <person name="Osipova E."/>
            <person name="Leigh N.D."/>
            <person name="Simon A."/>
            <person name="Yun M.H."/>
        </authorList>
    </citation>
    <scope>NUCLEOTIDE SEQUENCE</scope>
    <source>
        <strain evidence="1">20211129_DDA</strain>
        <tissue evidence="1">Liver</tissue>
    </source>
</reference>
<evidence type="ECO:0000313" key="2">
    <source>
        <dbReference type="Proteomes" id="UP001066276"/>
    </source>
</evidence>
<keyword evidence="2" id="KW-1185">Reference proteome</keyword>
<protein>
    <submittedName>
        <fullName evidence="1">Uncharacterized protein</fullName>
    </submittedName>
</protein>
<proteinExistence type="predicted"/>
<evidence type="ECO:0000313" key="1">
    <source>
        <dbReference type="EMBL" id="KAJ1100967.1"/>
    </source>
</evidence>
<dbReference type="Proteomes" id="UP001066276">
    <property type="component" value="Chromosome 10"/>
</dbReference>
<comment type="caution">
    <text evidence="1">The sequence shown here is derived from an EMBL/GenBank/DDBJ whole genome shotgun (WGS) entry which is preliminary data.</text>
</comment>
<sequence length="130" mass="15031">MKQHGTRIAIMQDTGLNILSHIMTLFNIGDTFSYVTFYLWPDIVMAKHSEQHIEWGYNKGGQWGKLEGASHTTQQQLFAQLFAQLVTYYRWRARYDFKFLKPLLTIRPVQGIVKPSKKSVAISLPSLVWG</sequence>
<organism evidence="1 2">
    <name type="scientific">Pleurodeles waltl</name>
    <name type="common">Iberian ribbed newt</name>
    <dbReference type="NCBI Taxonomy" id="8319"/>
    <lineage>
        <taxon>Eukaryota</taxon>
        <taxon>Metazoa</taxon>
        <taxon>Chordata</taxon>
        <taxon>Craniata</taxon>
        <taxon>Vertebrata</taxon>
        <taxon>Euteleostomi</taxon>
        <taxon>Amphibia</taxon>
        <taxon>Batrachia</taxon>
        <taxon>Caudata</taxon>
        <taxon>Salamandroidea</taxon>
        <taxon>Salamandridae</taxon>
        <taxon>Pleurodelinae</taxon>
        <taxon>Pleurodeles</taxon>
    </lineage>
</organism>
<gene>
    <name evidence="1" type="ORF">NDU88_006042</name>
</gene>